<dbReference type="AlphaFoldDB" id="A0A834TXX5"/>
<comment type="caution">
    <text evidence="1">The sequence shown here is derived from an EMBL/GenBank/DDBJ whole genome shotgun (WGS) entry which is preliminary data.</text>
</comment>
<sequence>MEKKRLYQKGPLRWIKYKDGIFTLANENEEESHRHRHRHRCASG</sequence>
<evidence type="ECO:0000313" key="2">
    <source>
        <dbReference type="Proteomes" id="UP000634136"/>
    </source>
</evidence>
<protein>
    <submittedName>
        <fullName evidence="1">Uncharacterized protein</fullName>
    </submittedName>
</protein>
<dbReference type="EMBL" id="JAAIUW010000006">
    <property type="protein sequence ID" value="KAF7829287.1"/>
    <property type="molecule type" value="Genomic_DNA"/>
</dbReference>
<accession>A0A834TXX5</accession>
<name>A0A834TXX5_9FABA</name>
<reference evidence="1" key="1">
    <citation type="submission" date="2020-09" db="EMBL/GenBank/DDBJ databases">
        <title>Genome-Enabled Discovery of Anthraquinone Biosynthesis in Senna tora.</title>
        <authorList>
            <person name="Kang S.-H."/>
            <person name="Pandey R.P."/>
            <person name="Lee C.-M."/>
            <person name="Sim J.-S."/>
            <person name="Jeong J.-T."/>
            <person name="Choi B.-S."/>
            <person name="Jung M."/>
            <person name="Ginzburg D."/>
            <person name="Zhao K."/>
            <person name="Won S.Y."/>
            <person name="Oh T.-J."/>
            <person name="Yu Y."/>
            <person name="Kim N.-H."/>
            <person name="Lee O.R."/>
            <person name="Lee T.-H."/>
            <person name="Bashyal P."/>
            <person name="Kim T.-S."/>
            <person name="Lee W.-H."/>
            <person name="Kawkins C."/>
            <person name="Kim C.-K."/>
            <person name="Kim J.S."/>
            <person name="Ahn B.O."/>
            <person name="Rhee S.Y."/>
            <person name="Sohng J.K."/>
        </authorList>
    </citation>
    <scope>NUCLEOTIDE SEQUENCE</scope>
    <source>
        <tissue evidence="1">Leaf</tissue>
    </source>
</reference>
<gene>
    <name evidence="1" type="ORF">G2W53_020451</name>
</gene>
<evidence type="ECO:0000313" key="1">
    <source>
        <dbReference type="EMBL" id="KAF7829287.1"/>
    </source>
</evidence>
<keyword evidence="2" id="KW-1185">Reference proteome</keyword>
<proteinExistence type="predicted"/>
<dbReference type="Proteomes" id="UP000634136">
    <property type="component" value="Unassembled WGS sequence"/>
</dbReference>
<organism evidence="1 2">
    <name type="scientific">Senna tora</name>
    <dbReference type="NCBI Taxonomy" id="362788"/>
    <lineage>
        <taxon>Eukaryota</taxon>
        <taxon>Viridiplantae</taxon>
        <taxon>Streptophyta</taxon>
        <taxon>Embryophyta</taxon>
        <taxon>Tracheophyta</taxon>
        <taxon>Spermatophyta</taxon>
        <taxon>Magnoliopsida</taxon>
        <taxon>eudicotyledons</taxon>
        <taxon>Gunneridae</taxon>
        <taxon>Pentapetalae</taxon>
        <taxon>rosids</taxon>
        <taxon>fabids</taxon>
        <taxon>Fabales</taxon>
        <taxon>Fabaceae</taxon>
        <taxon>Caesalpinioideae</taxon>
        <taxon>Cassia clade</taxon>
        <taxon>Senna</taxon>
    </lineage>
</organism>